<reference evidence="1 2" key="1">
    <citation type="journal article" date="2019" name="Commun. Biol.">
        <title>The bagworm genome reveals a unique fibroin gene that provides high tensile strength.</title>
        <authorList>
            <person name="Kono N."/>
            <person name="Nakamura H."/>
            <person name="Ohtoshi R."/>
            <person name="Tomita M."/>
            <person name="Numata K."/>
            <person name="Arakawa K."/>
        </authorList>
    </citation>
    <scope>NUCLEOTIDE SEQUENCE [LARGE SCALE GENOMIC DNA]</scope>
</reference>
<proteinExistence type="predicted"/>
<name>A0A4C1U1J4_EUMVA</name>
<accession>A0A4C1U1J4</accession>
<evidence type="ECO:0000313" key="2">
    <source>
        <dbReference type="Proteomes" id="UP000299102"/>
    </source>
</evidence>
<comment type="caution">
    <text evidence="1">The sequence shown here is derived from an EMBL/GenBank/DDBJ whole genome shotgun (WGS) entry which is preliminary data.</text>
</comment>
<evidence type="ECO:0000313" key="1">
    <source>
        <dbReference type="EMBL" id="GBP20120.1"/>
    </source>
</evidence>
<protein>
    <submittedName>
        <fullName evidence="1">Uncharacterized protein</fullName>
    </submittedName>
</protein>
<sequence>MCFRCLEIRFAIDYKVLYGMDADSQPTRNDLTIGPSECIAKINQSPQISGHVLRFTRRTRRLAPLDSNFEIVSLVRNGATLLFARITLAKRVPTVLIEYKYTTAATGARKRHNIREYTL</sequence>
<gene>
    <name evidence="1" type="ORF">EVAR_5550_1</name>
</gene>
<dbReference type="Proteomes" id="UP000299102">
    <property type="component" value="Unassembled WGS sequence"/>
</dbReference>
<dbReference type="EMBL" id="BGZK01000115">
    <property type="protein sequence ID" value="GBP20120.1"/>
    <property type="molecule type" value="Genomic_DNA"/>
</dbReference>
<keyword evidence="2" id="KW-1185">Reference proteome</keyword>
<organism evidence="1 2">
    <name type="scientific">Eumeta variegata</name>
    <name type="common">Bagworm moth</name>
    <name type="synonym">Eumeta japonica</name>
    <dbReference type="NCBI Taxonomy" id="151549"/>
    <lineage>
        <taxon>Eukaryota</taxon>
        <taxon>Metazoa</taxon>
        <taxon>Ecdysozoa</taxon>
        <taxon>Arthropoda</taxon>
        <taxon>Hexapoda</taxon>
        <taxon>Insecta</taxon>
        <taxon>Pterygota</taxon>
        <taxon>Neoptera</taxon>
        <taxon>Endopterygota</taxon>
        <taxon>Lepidoptera</taxon>
        <taxon>Glossata</taxon>
        <taxon>Ditrysia</taxon>
        <taxon>Tineoidea</taxon>
        <taxon>Psychidae</taxon>
        <taxon>Oiketicinae</taxon>
        <taxon>Eumeta</taxon>
    </lineage>
</organism>
<dbReference type="AlphaFoldDB" id="A0A4C1U1J4"/>